<feature type="region of interest" description="Disordered" evidence="1">
    <location>
        <begin position="240"/>
        <end position="264"/>
    </location>
</feature>
<dbReference type="AlphaFoldDB" id="A0A9P8FV64"/>
<organism evidence="2 3">
    <name type="scientific">Aureobasidium melanogenum</name>
    <name type="common">Aureobasidium pullulans var. melanogenum</name>
    <dbReference type="NCBI Taxonomy" id="46634"/>
    <lineage>
        <taxon>Eukaryota</taxon>
        <taxon>Fungi</taxon>
        <taxon>Dikarya</taxon>
        <taxon>Ascomycota</taxon>
        <taxon>Pezizomycotina</taxon>
        <taxon>Dothideomycetes</taxon>
        <taxon>Dothideomycetidae</taxon>
        <taxon>Dothideales</taxon>
        <taxon>Saccotheciaceae</taxon>
        <taxon>Aureobasidium</taxon>
    </lineage>
</organism>
<feature type="compositionally biased region" description="Basic and acidic residues" evidence="1">
    <location>
        <begin position="164"/>
        <end position="176"/>
    </location>
</feature>
<feature type="region of interest" description="Disordered" evidence="1">
    <location>
        <begin position="156"/>
        <end position="193"/>
    </location>
</feature>
<gene>
    <name evidence="2" type="ORF">KCU98_g5741</name>
</gene>
<protein>
    <recommendedName>
        <fullName evidence="4">HTH CENPB-type domain-containing protein</fullName>
    </recommendedName>
</protein>
<feature type="non-terminal residue" evidence="2">
    <location>
        <position position="287"/>
    </location>
</feature>
<reference evidence="2" key="2">
    <citation type="submission" date="2021-08" db="EMBL/GenBank/DDBJ databases">
        <authorList>
            <person name="Gostincar C."/>
            <person name="Sun X."/>
            <person name="Song Z."/>
            <person name="Gunde-Cimerman N."/>
        </authorList>
    </citation>
    <scope>NUCLEOTIDE SEQUENCE</scope>
    <source>
        <strain evidence="2">EXF-9298</strain>
    </source>
</reference>
<evidence type="ECO:0000256" key="1">
    <source>
        <dbReference type="SAM" id="MobiDB-lite"/>
    </source>
</evidence>
<name>A0A9P8FV64_AURME</name>
<proteinExistence type="predicted"/>
<evidence type="ECO:0000313" key="2">
    <source>
        <dbReference type="EMBL" id="KAG9983957.1"/>
    </source>
</evidence>
<feature type="region of interest" description="Disordered" evidence="1">
    <location>
        <begin position="1"/>
        <end position="24"/>
    </location>
</feature>
<accession>A0A9P8FV64</accession>
<feature type="compositionally biased region" description="Polar residues" evidence="1">
    <location>
        <begin position="240"/>
        <end position="250"/>
    </location>
</feature>
<comment type="caution">
    <text evidence="2">The sequence shown here is derived from an EMBL/GenBank/DDBJ whole genome shotgun (WGS) entry which is preliminary data.</text>
</comment>
<reference evidence="2" key="1">
    <citation type="journal article" date="2021" name="J Fungi (Basel)">
        <title>Virulence traits and population genomics of the black yeast Aureobasidium melanogenum.</title>
        <authorList>
            <person name="Cernosa A."/>
            <person name="Sun X."/>
            <person name="Gostincar C."/>
            <person name="Fang C."/>
            <person name="Gunde-Cimerman N."/>
            <person name="Song Z."/>
        </authorList>
    </citation>
    <scope>NUCLEOTIDE SEQUENCE</scope>
    <source>
        <strain evidence="2">EXF-9298</strain>
    </source>
</reference>
<evidence type="ECO:0000313" key="3">
    <source>
        <dbReference type="Proteomes" id="UP000729357"/>
    </source>
</evidence>
<evidence type="ECO:0008006" key="4">
    <source>
        <dbReference type="Google" id="ProtNLM"/>
    </source>
</evidence>
<dbReference type="Proteomes" id="UP000729357">
    <property type="component" value="Unassembled WGS sequence"/>
</dbReference>
<dbReference type="EMBL" id="JAHFXS010000544">
    <property type="protein sequence ID" value="KAG9983957.1"/>
    <property type="molecule type" value="Genomic_DNA"/>
</dbReference>
<sequence>MEQVNEDQSLPRKAPRLVYPPVLEKRTSKPKPVLEYHLIEQKITSAITDFKAGKYTSLAEAGRANGITERSGYFRLRARAAGRASKSDRIKNGSQRLSPEQEITLCQYVDSLDDIRALHRKIGEKAYSMLCENLAADEALPKPLGKQWPARFLERHPGIMARRPRPDTASKTREPENESLPNEEAHTADISNEGPQLLLDCQRYLDRSIEVDYETTSQAQSPCTGPVAPANVLIVTSGTSSVDRNVSSPTATPPDRPAAGGSTTTSFLTAIKSSLAEHRMTFSSRLT</sequence>
<keyword evidence="3" id="KW-1185">Reference proteome</keyword>